<feature type="DNA-binding region" description="H-T-H motif" evidence="2">
    <location>
        <begin position="49"/>
        <end position="68"/>
    </location>
</feature>
<dbReference type="RefSeq" id="WP_191317828.1">
    <property type="nucleotide sequence ID" value="NZ_BNCG01000001.1"/>
</dbReference>
<gene>
    <name evidence="4" type="ORF">ACFONL_10615</name>
</gene>
<evidence type="ECO:0000256" key="2">
    <source>
        <dbReference type="PROSITE-ProRule" id="PRU00335"/>
    </source>
</evidence>
<protein>
    <submittedName>
        <fullName evidence="4">TetR/AcrR family transcriptional regulator</fullName>
    </submittedName>
</protein>
<evidence type="ECO:0000313" key="4">
    <source>
        <dbReference type="EMBL" id="MFC3637823.1"/>
    </source>
</evidence>
<dbReference type="Gene3D" id="1.10.357.10">
    <property type="entry name" value="Tetracycline Repressor, domain 2"/>
    <property type="match status" value="1"/>
</dbReference>
<dbReference type="SUPFAM" id="SSF48498">
    <property type="entry name" value="Tetracyclin repressor-like, C-terminal domain"/>
    <property type="match status" value="1"/>
</dbReference>
<dbReference type="PRINTS" id="PR00455">
    <property type="entry name" value="HTHTETR"/>
</dbReference>
<dbReference type="Proteomes" id="UP001595704">
    <property type="component" value="Unassembled WGS sequence"/>
</dbReference>
<dbReference type="EMBL" id="JBHRYC010000050">
    <property type="protein sequence ID" value="MFC3637823.1"/>
    <property type="molecule type" value="Genomic_DNA"/>
</dbReference>
<dbReference type="InterPro" id="IPR036271">
    <property type="entry name" value="Tet_transcr_reg_TetR-rel_C_sf"/>
</dbReference>
<feature type="domain" description="HTH tetR-type" evidence="3">
    <location>
        <begin position="26"/>
        <end position="86"/>
    </location>
</feature>
<keyword evidence="1 2" id="KW-0238">DNA-binding</keyword>
<dbReference type="PANTHER" id="PTHR30055:SF226">
    <property type="entry name" value="HTH-TYPE TRANSCRIPTIONAL REGULATOR PKSA"/>
    <property type="match status" value="1"/>
</dbReference>
<proteinExistence type="predicted"/>
<dbReference type="PROSITE" id="PS50977">
    <property type="entry name" value="HTH_TETR_2"/>
    <property type="match status" value="1"/>
</dbReference>
<reference evidence="5" key="1">
    <citation type="journal article" date="2019" name="Int. J. Syst. Evol. Microbiol.">
        <title>The Global Catalogue of Microorganisms (GCM) 10K type strain sequencing project: providing services to taxonomists for standard genome sequencing and annotation.</title>
        <authorList>
            <consortium name="The Broad Institute Genomics Platform"/>
            <consortium name="The Broad Institute Genome Sequencing Center for Infectious Disease"/>
            <person name="Wu L."/>
            <person name="Ma J."/>
        </authorList>
    </citation>
    <scope>NUCLEOTIDE SEQUENCE [LARGE SCALE GENOMIC DNA]</scope>
    <source>
        <strain evidence="5">KCTC 42282</strain>
    </source>
</reference>
<evidence type="ECO:0000256" key="1">
    <source>
        <dbReference type="ARBA" id="ARBA00023125"/>
    </source>
</evidence>
<dbReference type="InterPro" id="IPR050109">
    <property type="entry name" value="HTH-type_TetR-like_transc_reg"/>
</dbReference>
<dbReference type="PANTHER" id="PTHR30055">
    <property type="entry name" value="HTH-TYPE TRANSCRIPTIONAL REGULATOR RUTR"/>
    <property type="match status" value="1"/>
</dbReference>
<comment type="caution">
    <text evidence="4">The sequence shown here is derived from an EMBL/GenBank/DDBJ whole genome shotgun (WGS) entry which is preliminary data.</text>
</comment>
<accession>A0ABV7UGY4</accession>
<keyword evidence="5" id="KW-1185">Reference proteome</keyword>
<evidence type="ECO:0000313" key="5">
    <source>
        <dbReference type="Proteomes" id="UP001595704"/>
    </source>
</evidence>
<sequence length="227" mass="24389">MAPPCIDTAANAVASSVLSGHEAGKQERRNRIVTAASDIIREAGIDGVTVEAIARRASVSPATVYNLFGNRAAIFDHIFDVDMARYDALVAARAGAGPVGIFFEAIDVATGLYARQPDYYKALMRLSERDGQLYVSFSRPRHAFWIRLVRQAQAAGALTPDLDHEAAAGALAAIARGALYFWVEGRASLAQLHHQFSYGFGLVLLSMVTDAGRATVRARMSAPFPHG</sequence>
<evidence type="ECO:0000259" key="3">
    <source>
        <dbReference type="PROSITE" id="PS50977"/>
    </source>
</evidence>
<dbReference type="SUPFAM" id="SSF46689">
    <property type="entry name" value="Homeodomain-like"/>
    <property type="match status" value="1"/>
</dbReference>
<dbReference type="InterPro" id="IPR009057">
    <property type="entry name" value="Homeodomain-like_sf"/>
</dbReference>
<organism evidence="4 5">
    <name type="scientific">Camelimonas fluminis</name>
    <dbReference type="NCBI Taxonomy" id="1576911"/>
    <lineage>
        <taxon>Bacteria</taxon>
        <taxon>Pseudomonadati</taxon>
        <taxon>Pseudomonadota</taxon>
        <taxon>Alphaproteobacteria</taxon>
        <taxon>Hyphomicrobiales</taxon>
        <taxon>Chelatococcaceae</taxon>
        <taxon>Camelimonas</taxon>
    </lineage>
</organism>
<dbReference type="Pfam" id="PF00440">
    <property type="entry name" value="TetR_N"/>
    <property type="match status" value="1"/>
</dbReference>
<name>A0ABV7UGY4_9HYPH</name>
<dbReference type="InterPro" id="IPR001647">
    <property type="entry name" value="HTH_TetR"/>
</dbReference>